<keyword evidence="4" id="KW-1185">Reference proteome</keyword>
<dbReference type="RefSeq" id="WP_185894711.1">
    <property type="nucleotide sequence ID" value="NZ_CP060028.1"/>
</dbReference>
<dbReference type="PANTHER" id="PTHR46825:SF8">
    <property type="entry name" value="BETA-LACTAMASE-RELATED"/>
    <property type="match status" value="1"/>
</dbReference>
<evidence type="ECO:0000259" key="2">
    <source>
        <dbReference type="Pfam" id="PF00144"/>
    </source>
</evidence>
<feature type="chain" id="PRO_5045147605" evidence="1">
    <location>
        <begin position="36"/>
        <end position="421"/>
    </location>
</feature>
<accession>A0ABX6R8Z8</accession>
<proteinExistence type="predicted"/>
<dbReference type="PANTHER" id="PTHR46825">
    <property type="entry name" value="D-ALANYL-D-ALANINE-CARBOXYPEPTIDASE/ENDOPEPTIDASE AMPH"/>
    <property type="match status" value="1"/>
</dbReference>
<protein>
    <submittedName>
        <fullName evidence="3">Beta-lactamase family protein</fullName>
    </submittedName>
</protein>
<dbReference type="Pfam" id="PF00144">
    <property type="entry name" value="Beta-lactamase"/>
    <property type="match status" value="1"/>
</dbReference>
<dbReference type="InterPro" id="IPR001466">
    <property type="entry name" value="Beta-lactam-related"/>
</dbReference>
<reference evidence="3 4" key="1">
    <citation type="submission" date="2020-08" db="EMBL/GenBank/DDBJ databases">
        <title>Streptomycin resistant and MDR strain, P. mexicana.</title>
        <authorList>
            <person name="Ganesh-kumar S."/>
            <person name="Zhe T."/>
            <person name="Yu Z."/>
            <person name="Min Y."/>
        </authorList>
    </citation>
    <scope>NUCLEOTIDE SEQUENCE [LARGE SCALE GENOMIC DNA]</scope>
    <source>
        <strain evidence="3 4">GTZY</strain>
    </source>
</reference>
<dbReference type="InterPro" id="IPR050491">
    <property type="entry name" value="AmpC-like"/>
</dbReference>
<evidence type="ECO:0000256" key="1">
    <source>
        <dbReference type="SAM" id="SignalP"/>
    </source>
</evidence>
<evidence type="ECO:0000313" key="3">
    <source>
        <dbReference type="EMBL" id="QND79362.1"/>
    </source>
</evidence>
<sequence>MTPDAAPTSLQRRRWLSSMATVPLATLGWPRLASAAACDDGAGWIPPDDFLSDLPRLMQALRVPAIGMAVVERGEVVWARNLGVTNAETRAPVADDTLFEDASLSKPVFAYLVLQLADRGVIDLDAPLVRYRRMDYLADHPWVDMVTARDVLRHSTGMPNWRKDPAHEKLVPAAKPGTRIDYSGESIFWLQLVVEKLTGESLDESMQRLLFGPAGMRDSSYTWSKDLAERSVYGHRAVEDEEAGMPPQMLRDTWNAAQTVADRWGKPLSAWRYEDAQRALPEVQAITPEGLVNWPGDILANAAASLRTTPSDYARFMALMVRTSRAPWQISEATRMAMLTKQIDVPGRWTDKGLGWNLEATPRGPVFYHSGSNGGIFKNFALGDARGQRALVALTNGGSGNVLYRRVVRAATGHDLLAFDL</sequence>
<dbReference type="Gene3D" id="3.40.710.10">
    <property type="entry name" value="DD-peptidase/beta-lactamase superfamily"/>
    <property type="match status" value="2"/>
</dbReference>
<gene>
    <name evidence="3" type="ORF">H4W19_13495</name>
</gene>
<organism evidence="3 4">
    <name type="scientific">Pseudoxanthomonas mexicana</name>
    <dbReference type="NCBI Taxonomy" id="128785"/>
    <lineage>
        <taxon>Bacteria</taxon>
        <taxon>Pseudomonadati</taxon>
        <taxon>Pseudomonadota</taxon>
        <taxon>Gammaproteobacteria</taxon>
        <taxon>Lysobacterales</taxon>
        <taxon>Lysobacteraceae</taxon>
        <taxon>Pseudoxanthomonas</taxon>
    </lineage>
</organism>
<dbReference type="InterPro" id="IPR012338">
    <property type="entry name" value="Beta-lactam/transpept-like"/>
</dbReference>
<dbReference type="EMBL" id="CP060028">
    <property type="protein sequence ID" value="QND79362.1"/>
    <property type="molecule type" value="Genomic_DNA"/>
</dbReference>
<evidence type="ECO:0000313" key="4">
    <source>
        <dbReference type="Proteomes" id="UP000515506"/>
    </source>
</evidence>
<dbReference type="Proteomes" id="UP000515506">
    <property type="component" value="Chromosome"/>
</dbReference>
<dbReference type="SUPFAM" id="SSF56601">
    <property type="entry name" value="beta-lactamase/transpeptidase-like"/>
    <property type="match status" value="1"/>
</dbReference>
<name>A0ABX6R8Z8_PSEMX</name>
<feature type="signal peptide" evidence="1">
    <location>
        <begin position="1"/>
        <end position="35"/>
    </location>
</feature>
<keyword evidence="1" id="KW-0732">Signal</keyword>
<feature type="domain" description="Beta-lactamase-related" evidence="2">
    <location>
        <begin position="56"/>
        <end position="402"/>
    </location>
</feature>